<feature type="transmembrane region" description="Helical" evidence="1">
    <location>
        <begin position="48"/>
        <end position="66"/>
    </location>
</feature>
<gene>
    <name evidence="2" type="ORF">E3J95_03465</name>
</gene>
<evidence type="ECO:0000313" key="2">
    <source>
        <dbReference type="EMBL" id="TES85863.1"/>
    </source>
</evidence>
<protein>
    <submittedName>
        <fullName evidence="2">DUF401 family protein</fullName>
    </submittedName>
</protein>
<dbReference type="PANTHER" id="PTHR39556">
    <property type="entry name" value="PROTEIN, PUTATIVE-RELATED"/>
    <property type="match status" value="1"/>
</dbReference>
<feature type="transmembrane region" description="Helical" evidence="1">
    <location>
        <begin position="12"/>
        <end position="36"/>
    </location>
</feature>
<evidence type="ECO:0000256" key="1">
    <source>
        <dbReference type="SAM" id="Phobius"/>
    </source>
</evidence>
<keyword evidence="1" id="KW-0472">Membrane</keyword>
<dbReference type="EMBL" id="SOKU01000161">
    <property type="protein sequence ID" value="TES85863.1"/>
    <property type="molecule type" value="Genomic_DNA"/>
</dbReference>
<dbReference type="InterPro" id="IPR007294">
    <property type="entry name" value="DUF401"/>
</dbReference>
<feature type="transmembrane region" description="Helical" evidence="1">
    <location>
        <begin position="87"/>
        <end position="112"/>
    </location>
</feature>
<keyword evidence="1" id="KW-0812">Transmembrane</keyword>
<name>A0A523QJP5_UNCAE</name>
<feature type="non-terminal residue" evidence="2">
    <location>
        <position position="130"/>
    </location>
</feature>
<comment type="caution">
    <text evidence="2">The sequence shown here is derived from an EMBL/GenBank/DDBJ whole genome shotgun (WGS) entry which is preliminary data.</text>
</comment>
<evidence type="ECO:0000313" key="3">
    <source>
        <dbReference type="Proteomes" id="UP000320781"/>
    </source>
</evidence>
<keyword evidence="1" id="KW-1133">Transmembrane helix</keyword>
<reference evidence="2 3" key="1">
    <citation type="submission" date="2019-03" db="EMBL/GenBank/DDBJ databases">
        <title>Metabolic potential of uncultured bacteria and archaea associated with petroleum seepage in deep-sea sediments.</title>
        <authorList>
            <person name="Dong X."/>
            <person name="Hubert C."/>
        </authorList>
    </citation>
    <scope>NUCLEOTIDE SEQUENCE [LARGE SCALE GENOMIC DNA]</scope>
    <source>
        <strain evidence="2">E44_bin92</strain>
    </source>
</reference>
<accession>A0A523QJP5</accession>
<proteinExistence type="predicted"/>
<dbReference type="Pfam" id="PF04165">
    <property type="entry name" value="DUF401"/>
    <property type="match status" value="1"/>
</dbReference>
<dbReference type="PANTHER" id="PTHR39556:SF1">
    <property type="entry name" value="PROTEIN, PUTATIVE-RELATED"/>
    <property type="match status" value="1"/>
</dbReference>
<organism evidence="2 3">
    <name type="scientific">Aerophobetes bacterium</name>
    <dbReference type="NCBI Taxonomy" id="2030807"/>
    <lineage>
        <taxon>Bacteria</taxon>
        <taxon>Candidatus Aerophobota</taxon>
    </lineage>
</organism>
<sequence>MAAGPSNKGIRYIWIGMLAISLIVGLLFGMSPFSVLVEFVKTALHVDTLKLVGIIILVVFLGNLLKERGHLGQLTRSLETLIRAPRVSIILPSAFMGLLPMPAGALLSAHMVDEPGDRVGLSPESKTFLN</sequence>
<dbReference type="Proteomes" id="UP000320781">
    <property type="component" value="Unassembled WGS sequence"/>
</dbReference>
<dbReference type="AlphaFoldDB" id="A0A523QJP5"/>